<dbReference type="SMART" id="SM00346">
    <property type="entry name" value="HTH_ICLR"/>
    <property type="match status" value="1"/>
</dbReference>
<dbReference type="SUPFAM" id="SSF46785">
    <property type="entry name" value="Winged helix' DNA-binding domain"/>
    <property type="match status" value="1"/>
</dbReference>
<dbReference type="PROSITE" id="PS51077">
    <property type="entry name" value="HTH_ICLR"/>
    <property type="match status" value="1"/>
</dbReference>
<dbReference type="Pfam" id="PF09339">
    <property type="entry name" value="HTH_IclR"/>
    <property type="match status" value="1"/>
</dbReference>
<keyword evidence="3" id="KW-1185">Reference proteome</keyword>
<feature type="domain" description="HTH iclR-type" evidence="1">
    <location>
        <begin position="10"/>
        <end position="72"/>
    </location>
</feature>
<sequence>MTDDSKYKTVQGLVRGLDVLYALNRLDGGASIADLSSQTGLHRTTVRRLLETLIGEGYVRRSESYESYWLERRVRDLSEGYRDEQWISSLAAPCSANCCRRCSGPPT</sequence>
<dbReference type="InterPro" id="IPR005471">
    <property type="entry name" value="Tscrpt_reg_IclR_N"/>
</dbReference>
<dbReference type="PANTHER" id="PTHR30136">
    <property type="entry name" value="HELIX-TURN-HELIX TRANSCRIPTIONAL REGULATOR, ICLR FAMILY"/>
    <property type="match status" value="1"/>
</dbReference>
<dbReference type="InterPro" id="IPR050707">
    <property type="entry name" value="HTH_MetabolicPath_Reg"/>
</dbReference>
<protein>
    <submittedName>
        <fullName evidence="2">Helix-turn-helix domain-containing protein</fullName>
    </submittedName>
</protein>
<dbReference type="InterPro" id="IPR036388">
    <property type="entry name" value="WH-like_DNA-bd_sf"/>
</dbReference>
<proteinExistence type="predicted"/>
<reference evidence="3" key="1">
    <citation type="journal article" date="2019" name="Int. J. Syst. Evol. Microbiol.">
        <title>The Global Catalogue of Microorganisms (GCM) 10K type strain sequencing project: providing services to taxonomists for standard genome sequencing and annotation.</title>
        <authorList>
            <consortium name="The Broad Institute Genomics Platform"/>
            <consortium name="The Broad Institute Genome Sequencing Center for Infectious Disease"/>
            <person name="Wu L."/>
            <person name="Ma J."/>
        </authorList>
    </citation>
    <scope>NUCLEOTIDE SEQUENCE [LARGE SCALE GENOMIC DNA]</scope>
    <source>
        <strain evidence="3">NBRC 111756</strain>
    </source>
</reference>
<organism evidence="2 3">
    <name type="scientific">Marinobacterium aestuariivivens</name>
    <dbReference type="NCBI Taxonomy" id="1698799"/>
    <lineage>
        <taxon>Bacteria</taxon>
        <taxon>Pseudomonadati</taxon>
        <taxon>Pseudomonadota</taxon>
        <taxon>Gammaproteobacteria</taxon>
        <taxon>Oceanospirillales</taxon>
        <taxon>Oceanospirillaceae</taxon>
        <taxon>Marinobacterium</taxon>
    </lineage>
</organism>
<dbReference type="PANTHER" id="PTHR30136:SF23">
    <property type="entry name" value="DNA-BINDING TRANSCRIPTIONAL ACTIVATOR MHPR"/>
    <property type="match status" value="1"/>
</dbReference>
<accession>A0ABW2A2I1</accession>
<dbReference type="RefSeq" id="WP_379910008.1">
    <property type="nucleotide sequence ID" value="NZ_JBHSWE010000001.1"/>
</dbReference>
<evidence type="ECO:0000313" key="2">
    <source>
        <dbReference type="EMBL" id="MFC6671504.1"/>
    </source>
</evidence>
<evidence type="ECO:0000259" key="1">
    <source>
        <dbReference type="PROSITE" id="PS51077"/>
    </source>
</evidence>
<comment type="caution">
    <text evidence="2">The sequence shown here is derived from an EMBL/GenBank/DDBJ whole genome shotgun (WGS) entry which is preliminary data.</text>
</comment>
<dbReference type="Gene3D" id="1.10.10.10">
    <property type="entry name" value="Winged helix-like DNA-binding domain superfamily/Winged helix DNA-binding domain"/>
    <property type="match status" value="1"/>
</dbReference>
<dbReference type="Proteomes" id="UP001596422">
    <property type="component" value="Unassembled WGS sequence"/>
</dbReference>
<dbReference type="InterPro" id="IPR036390">
    <property type="entry name" value="WH_DNA-bd_sf"/>
</dbReference>
<gene>
    <name evidence="2" type="ORF">ACFQDL_16585</name>
</gene>
<name>A0ABW2A2I1_9GAMM</name>
<evidence type="ECO:0000313" key="3">
    <source>
        <dbReference type="Proteomes" id="UP001596422"/>
    </source>
</evidence>
<dbReference type="EMBL" id="JBHSWE010000001">
    <property type="protein sequence ID" value="MFC6671504.1"/>
    <property type="molecule type" value="Genomic_DNA"/>
</dbReference>